<dbReference type="Gene3D" id="3.40.50.2300">
    <property type="match status" value="4"/>
</dbReference>
<dbReference type="InterPro" id="IPR019734">
    <property type="entry name" value="TPR_rpt"/>
</dbReference>
<feature type="transmembrane region" description="Helical" evidence="2">
    <location>
        <begin position="20"/>
        <end position="38"/>
    </location>
</feature>
<gene>
    <name evidence="4" type="ORF">MNBD_NITROSPINAE01-556</name>
</gene>
<dbReference type="PANTHER" id="PTHR30483">
    <property type="entry name" value="LEUCINE-SPECIFIC-BINDING PROTEIN"/>
    <property type="match status" value="1"/>
</dbReference>
<dbReference type="InterPro" id="IPR011990">
    <property type="entry name" value="TPR-like_helical_dom_sf"/>
</dbReference>
<evidence type="ECO:0000256" key="2">
    <source>
        <dbReference type="SAM" id="Phobius"/>
    </source>
</evidence>
<sequence>MTNEIGAVWKKPGTRTHSRLAEIFVKAAVIIILVPTLFSCATLPEPGRVPEELPVVAPAREKTAGPSAYRKADRLFNSGQYKKAAKAFTQFIGEIRPNDPLIDNAYFKIGLSWFKLERFRDALHYFEIVTNRFPVSEVYTDALINAGICNFHLKDNKKAEQFFEKALPLAGLTSQKTNIFFYKASIEEQNGGFEKAAELYIKSEAVANTDQLIRTAKNRTERIFHNFMSEQALLLVTKAHKGQWPAKIAFQELMRMYRRIGDTASLQKVTRQYNEQFNPVKVDKKWNLKAVSPKDTGIRPLKVGAVLPLSGSGTGAQAGREMLQGIQLAFNSFREFASKREVIPIIKDSQGVAETAVSALRELAEDSHTVISLGPAFSQSFEMASDVANRYSFPVFSPSATADGLSAMSDYMFRNSITGELEAKNIAKLAMEKLDLTRFAIIYPQTRYGKDTAGFLLSEIEKRGGTVVAAEAYEQNQTDFRDQIKNLGGMSDDRLRTIILSAARENPDAIPETLNIILENMYEVDITIPKVENYRHLPLTRKNFRAGLSIDYEAVIVLGRHDKIGLILPELAFYNIRGVTMIAGKGANNPDLPVIAEKYAEGVIFPTGFFAKARSPHVKTFVRNYRLAFHEEPTQLAAQSYDAAMITLSAMAHGYTTRDGIAGYLKNLRFYEGVTGVTSITPTGDADKEMVFLTVKNGEIVEYTPEPKNSQPATTLIQ</sequence>
<dbReference type="AlphaFoldDB" id="A0A3B1CDL3"/>
<proteinExistence type="predicted"/>
<protein>
    <recommendedName>
        <fullName evidence="3">Leucine-binding protein domain-containing protein</fullName>
    </recommendedName>
</protein>
<dbReference type="PANTHER" id="PTHR30483:SF6">
    <property type="entry name" value="PERIPLASMIC BINDING PROTEIN OF ABC TRANSPORTER FOR NATURAL AMINO ACIDS"/>
    <property type="match status" value="1"/>
</dbReference>
<evidence type="ECO:0000313" key="4">
    <source>
        <dbReference type="EMBL" id="VAX14897.1"/>
    </source>
</evidence>
<dbReference type="Pfam" id="PF13458">
    <property type="entry name" value="Peripla_BP_6"/>
    <property type="match status" value="2"/>
</dbReference>
<dbReference type="EMBL" id="UOGC01000001">
    <property type="protein sequence ID" value="VAX14897.1"/>
    <property type="molecule type" value="Genomic_DNA"/>
</dbReference>
<keyword evidence="2" id="KW-1133">Transmembrane helix</keyword>
<keyword evidence="2" id="KW-0812">Transmembrane</keyword>
<dbReference type="SMART" id="SM00028">
    <property type="entry name" value="TPR"/>
    <property type="match status" value="3"/>
</dbReference>
<keyword evidence="1" id="KW-0732">Signal</keyword>
<dbReference type="Gene3D" id="1.25.40.10">
    <property type="entry name" value="Tetratricopeptide repeat domain"/>
    <property type="match status" value="1"/>
</dbReference>
<evidence type="ECO:0000256" key="1">
    <source>
        <dbReference type="ARBA" id="ARBA00022729"/>
    </source>
</evidence>
<reference evidence="4" key="1">
    <citation type="submission" date="2018-06" db="EMBL/GenBank/DDBJ databases">
        <authorList>
            <person name="Zhirakovskaya E."/>
        </authorList>
    </citation>
    <scope>NUCLEOTIDE SEQUENCE</scope>
</reference>
<dbReference type="SUPFAM" id="SSF48452">
    <property type="entry name" value="TPR-like"/>
    <property type="match status" value="1"/>
</dbReference>
<accession>A0A3B1CDL3</accession>
<organism evidence="4">
    <name type="scientific">hydrothermal vent metagenome</name>
    <dbReference type="NCBI Taxonomy" id="652676"/>
    <lineage>
        <taxon>unclassified sequences</taxon>
        <taxon>metagenomes</taxon>
        <taxon>ecological metagenomes</taxon>
    </lineage>
</organism>
<dbReference type="SUPFAM" id="SSF53822">
    <property type="entry name" value="Periplasmic binding protein-like I"/>
    <property type="match status" value="1"/>
</dbReference>
<dbReference type="Pfam" id="PF13432">
    <property type="entry name" value="TPR_16"/>
    <property type="match status" value="1"/>
</dbReference>
<dbReference type="InterPro" id="IPR028082">
    <property type="entry name" value="Peripla_BP_I"/>
</dbReference>
<feature type="domain" description="Leucine-binding protein" evidence="3">
    <location>
        <begin position="300"/>
        <end position="485"/>
    </location>
</feature>
<evidence type="ECO:0000259" key="3">
    <source>
        <dbReference type="Pfam" id="PF13458"/>
    </source>
</evidence>
<feature type="domain" description="Leucine-binding protein" evidence="3">
    <location>
        <begin position="566"/>
        <end position="698"/>
    </location>
</feature>
<name>A0A3B1CDL3_9ZZZZ</name>
<dbReference type="InterPro" id="IPR028081">
    <property type="entry name" value="Leu-bd"/>
</dbReference>
<keyword evidence="2" id="KW-0472">Membrane</keyword>
<dbReference type="InterPro" id="IPR051010">
    <property type="entry name" value="BCAA_transport"/>
</dbReference>